<feature type="domain" description="G-protein coupled receptors family 1 profile" evidence="10">
    <location>
        <begin position="124"/>
        <end position="507"/>
    </location>
</feature>
<evidence type="ECO:0000256" key="7">
    <source>
        <dbReference type="ARBA" id="ARBA00023224"/>
    </source>
</evidence>
<dbReference type="PANTHER" id="PTHR24243">
    <property type="entry name" value="G-PROTEIN COUPLED RECEPTOR"/>
    <property type="match status" value="1"/>
</dbReference>
<dbReference type="PROSITE" id="PS50262">
    <property type="entry name" value="G_PROTEIN_RECEP_F1_2"/>
    <property type="match status" value="1"/>
</dbReference>
<feature type="transmembrane region" description="Helical" evidence="9">
    <location>
        <begin position="448"/>
        <end position="469"/>
    </location>
</feature>
<gene>
    <name evidence="11" type="ORF">ElyMa_001313800</name>
</gene>
<keyword evidence="5 9" id="KW-0472">Membrane</keyword>
<evidence type="ECO:0000256" key="4">
    <source>
        <dbReference type="ARBA" id="ARBA00023040"/>
    </source>
</evidence>
<feature type="region of interest" description="Disordered" evidence="8">
    <location>
        <begin position="347"/>
        <end position="367"/>
    </location>
</feature>
<evidence type="ECO:0000256" key="6">
    <source>
        <dbReference type="ARBA" id="ARBA00023170"/>
    </source>
</evidence>
<reference evidence="11 12" key="1">
    <citation type="journal article" date="2021" name="Elife">
        <title>Chloroplast acquisition without the gene transfer in kleptoplastic sea slugs, Plakobranchus ocellatus.</title>
        <authorList>
            <person name="Maeda T."/>
            <person name="Takahashi S."/>
            <person name="Yoshida T."/>
            <person name="Shimamura S."/>
            <person name="Takaki Y."/>
            <person name="Nagai Y."/>
            <person name="Toyoda A."/>
            <person name="Suzuki Y."/>
            <person name="Arimoto A."/>
            <person name="Ishii H."/>
            <person name="Satoh N."/>
            <person name="Nishiyama T."/>
            <person name="Hasebe M."/>
            <person name="Maruyama T."/>
            <person name="Minagawa J."/>
            <person name="Obokata J."/>
            <person name="Shigenobu S."/>
        </authorList>
    </citation>
    <scope>NUCLEOTIDE SEQUENCE [LARGE SCALE GENOMIC DNA]</scope>
</reference>
<feature type="compositionally biased region" description="Basic and acidic residues" evidence="8">
    <location>
        <begin position="384"/>
        <end position="401"/>
    </location>
</feature>
<dbReference type="GO" id="GO:0004930">
    <property type="term" value="F:G protein-coupled receptor activity"/>
    <property type="evidence" value="ECO:0007669"/>
    <property type="project" value="UniProtKB-KW"/>
</dbReference>
<name>A0AAV4II89_9GAST</name>
<dbReference type="EMBL" id="BMAT01002604">
    <property type="protein sequence ID" value="GFS10049.1"/>
    <property type="molecule type" value="Genomic_DNA"/>
</dbReference>
<dbReference type="Pfam" id="PF00001">
    <property type="entry name" value="7tm_1"/>
    <property type="match status" value="1"/>
</dbReference>
<feature type="transmembrane region" description="Helical" evidence="9">
    <location>
        <begin position="144"/>
        <end position="162"/>
    </location>
</feature>
<evidence type="ECO:0000313" key="11">
    <source>
        <dbReference type="EMBL" id="GFS10049.1"/>
    </source>
</evidence>
<dbReference type="PRINTS" id="PR00237">
    <property type="entry name" value="GPCRRHODOPSN"/>
</dbReference>
<protein>
    <submittedName>
        <fullName evidence="11">FMRFamide receptor</fullName>
    </submittedName>
</protein>
<dbReference type="InterPro" id="IPR000276">
    <property type="entry name" value="GPCR_Rhodpsn"/>
</dbReference>
<dbReference type="AlphaFoldDB" id="A0AAV4II89"/>
<dbReference type="SUPFAM" id="SSF81321">
    <property type="entry name" value="Family A G protein-coupled receptor-like"/>
    <property type="match status" value="1"/>
</dbReference>
<keyword evidence="3 9" id="KW-1133">Transmembrane helix</keyword>
<proteinExistence type="predicted"/>
<evidence type="ECO:0000256" key="8">
    <source>
        <dbReference type="SAM" id="MobiDB-lite"/>
    </source>
</evidence>
<keyword evidence="6 11" id="KW-0675">Receptor</keyword>
<comment type="subcellular location">
    <subcellularLocation>
        <location evidence="1">Membrane</location>
        <topology evidence="1">Multi-pass membrane protein</topology>
    </subcellularLocation>
</comment>
<evidence type="ECO:0000256" key="2">
    <source>
        <dbReference type="ARBA" id="ARBA00022692"/>
    </source>
</evidence>
<dbReference type="Gene3D" id="1.20.1070.10">
    <property type="entry name" value="Rhodopsin 7-helix transmembrane proteins"/>
    <property type="match status" value="2"/>
</dbReference>
<feature type="transmembrane region" description="Helical" evidence="9">
    <location>
        <begin position="285"/>
        <end position="311"/>
    </location>
</feature>
<feature type="region of interest" description="Disordered" evidence="8">
    <location>
        <begin position="384"/>
        <end position="434"/>
    </location>
</feature>
<keyword evidence="2 9" id="KW-0812">Transmembrane</keyword>
<dbReference type="InterPro" id="IPR017452">
    <property type="entry name" value="GPCR_Rhodpsn_7TM"/>
</dbReference>
<sequence>MTNLSLNATASEWIVQTGLLNCSEITFLGNCTDDAFILGEPVGPHGSGLDAELFPMGPPPGSGLDPGPFPMGPPPDSGLDPGPFPIGPPPIPPDAYIDPKLFFVLEMIINSGLINMVAVLGSAGNIMSIIILCKHGLRSSSMNIALVSMAVADLLILITLPLRKVNLLVGLCDKVLARTVESHVLAHGFLALNRTWAIISHSHVVVIAVERFLAVYFPFKVRLWVTPLKMALICVSTHVVWYVLLWPMHTTFSLLWATVPSTNRSVAVAWVSDFHLRHEKTINFYISYGINLINVSLQLIIVVVCSVAVSIRVISMGQKRKQISSVGAVTATATAIARRRRTSWTARSVTGSCKTSEQTTSSATDHTLLDRANDQDSVIAKEMQDGAERKSAEEEPKKQVEDEISSSHTPNTIMVPGKLNSTNQKVPPPENEWRHKPSSSIDLKVVKMLLLVCLAYIIFILPTFLLFVFQQVYPELKQPRYVRVNFLMTSISMLLLALNSAINFIIYVYNSVKFRKSFHQLCRCQ</sequence>
<evidence type="ECO:0000259" key="10">
    <source>
        <dbReference type="PROSITE" id="PS50262"/>
    </source>
</evidence>
<feature type="transmembrane region" description="Helical" evidence="9">
    <location>
        <begin position="108"/>
        <end position="132"/>
    </location>
</feature>
<evidence type="ECO:0000313" key="12">
    <source>
        <dbReference type="Proteomes" id="UP000762676"/>
    </source>
</evidence>
<organism evidence="11 12">
    <name type="scientific">Elysia marginata</name>
    <dbReference type="NCBI Taxonomy" id="1093978"/>
    <lineage>
        <taxon>Eukaryota</taxon>
        <taxon>Metazoa</taxon>
        <taxon>Spiralia</taxon>
        <taxon>Lophotrochozoa</taxon>
        <taxon>Mollusca</taxon>
        <taxon>Gastropoda</taxon>
        <taxon>Heterobranchia</taxon>
        <taxon>Euthyneura</taxon>
        <taxon>Panpulmonata</taxon>
        <taxon>Sacoglossa</taxon>
        <taxon>Placobranchoidea</taxon>
        <taxon>Plakobranchidae</taxon>
        <taxon>Elysia</taxon>
    </lineage>
</organism>
<feature type="compositionally biased region" description="Polar residues" evidence="8">
    <location>
        <begin position="351"/>
        <end position="365"/>
    </location>
</feature>
<feature type="transmembrane region" description="Helical" evidence="9">
    <location>
        <begin position="489"/>
        <end position="509"/>
    </location>
</feature>
<keyword evidence="7" id="KW-0807">Transducer</keyword>
<evidence type="ECO:0000256" key="9">
    <source>
        <dbReference type="SAM" id="Phobius"/>
    </source>
</evidence>
<dbReference type="CDD" id="cd00637">
    <property type="entry name" value="7tm_classA_rhodopsin-like"/>
    <property type="match status" value="1"/>
</dbReference>
<keyword evidence="12" id="KW-1185">Reference proteome</keyword>
<feature type="transmembrane region" description="Helical" evidence="9">
    <location>
        <begin position="231"/>
        <end position="249"/>
    </location>
</feature>
<evidence type="ECO:0000256" key="5">
    <source>
        <dbReference type="ARBA" id="ARBA00023136"/>
    </source>
</evidence>
<accession>A0AAV4II89</accession>
<keyword evidence="4" id="KW-0297">G-protein coupled receptor</keyword>
<dbReference type="GO" id="GO:0016020">
    <property type="term" value="C:membrane"/>
    <property type="evidence" value="ECO:0007669"/>
    <property type="project" value="UniProtKB-SubCell"/>
</dbReference>
<dbReference type="Proteomes" id="UP000762676">
    <property type="component" value="Unassembled WGS sequence"/>
</dbReference>
<evidence type="ECO:0000256" key="1">
    <source>
        <dbReference type="ARBA" id="ARBA00004141"/>
    </source>
</evidence>
<evidence type="ECO:0000256" key="3">
    <source>
        <dbReference type="ARBA" id="ARBA00022989"/>
    </source>
</evidence>
<dbReference type="PANTHER" id="PTHR24243:SF208">
    <property type="entry name" value="PYROKININ-1 RECEPTOR"/>
    <property type="match status" value="1"/>
</dbReference>
<comment type="caution">
    <text evidence="11">The sequence shown here is derived from an EMBL/GenBank/DDBJ whole genome shotgun (WGS) entry which is preliminary data.</text>
</comment>